<keyword evidence="2 3" id="KW-0143">Chaperone</keyword>
<comment type="subcellular location">
    <subcellularLocation>
        <location evidence="3">Cytoplasm</location>
    </subcellularLocation>
</comment>
<dbReference type="HAMAP" id="MF_01384">
    <property type="entry name" value="UreD"/>
    <property type="match status" value="1"/>
</dbReference>
<dbReference type="PANTHER" id="PTHR33643:SF1">
    <property type="entry name" value="UREASE ACCESSORY PROTEIN D"/>
    <property type="match status" value="1"/>
</dbReference>
<reference evidence="4" key="1">
    <citation type="submission" date="2020-10" db="EMBL/GenBank/DDBJ databases">
        <title>Taxonomic study of unclassified bacteria belonging to the class Ktedonobacteria.</title>
        <authorList>
            <person name="Yabe S."/>
            <person name="Wang C.M."/>
            <person name="Zheng Y."/>
            <person name="Sakai Y."/>
            <person name="Cavaletti L."/>
            <person name="Monciardini P."/>
            <person name="Donadio S."/>
        </authorList>
    </citation>
    <scope>NUCLEOTIDE SEQUENCE</scope>
    <source>
        <strain evidence="4">SOSP1-1</strain>
    </source>
</reference>
<dbReference type="GO" id="GO:0016151">
    <property type="term" value="F:nickel cation binding"/>
    <property type="evidence" value="ECO:0007669"/>
    <property type="project" value="UniProtKB-UniRule"/>
</dbReference>
<comment type="function">
    <text evidence="3">Required for maturation of urease via the functional incorporation of the urease nickel metallocenter.</text>
</comment>
<comment type="similarity">
    <text evidence="1 3">Belongs to the UreD family.</text>
</comment>
<dbReference type="AlphaFoldDB" id="A0A8J3HX46"/>
<keyword evidence="3" id="KW-0996">Nickel insertion</keyword>
<evidence type="ECO:0000256" key="2">
    <source>
        <dbReference type="ARBA" id="ARBA00023186"/>
    </source>
</evidence>
<dbReference type="InterPro" id="IPR002669">
    <property type="entry name" value="UreD"/>
</dbReference>
<comment type="subunit">
    <text evidence="3">UreD, UreF and UreG form a complex that acts as a GTP-hydrolysis-dependent molecular chaperone, activating the urease apoprotein by helping to assemble the nickel containing metallocenter of UreC. The UreE protein probably delivers the nickel.</text>
</comment>
<dbReference type="PANTHER" id="PTHR33643">
    <property type="entry name" value="UREASE ACCESSORY PROTEIN D"/>
    <property type="match status" value="1"/>
</dbReference>
<protein>
    <recommendedName>
        <fullName evidence="3">Urease accessory protein UreD</fullName>
    </recommendedName>
</protein>
<gene>
    <name evidence="3 4" type="primary">ureD</name>
    <name evidence="4" type="ORF">KSX_06510</name>
</gene>
<evidence type="ECO:0000256" key="3">
    <source>
        <dbReference type="HAMAP-Rule" id="MF_01384"/>
    </source>
</evidence>
<dbReference type="GO" id="GO:0005737">
    <property type="term" value="C:cytoplasm"/>
    <property type="evidence" value="ECO:0007669"/>
    <property type="project" value="UniProtKB-SubCell"/>
</dbReference>
<comment type="caution">
    <text evidence="4">The sequence shown here is derived from an EMBL/GenBank/DDBJ whole genome shotgun (WGS) entry which is preliminary data.</text>
</comment>
<organism evidence="4 5">
    <name type="scientific">Ktedonospora formicarum</name>
    <dbReference type="NCBI Taxonomy" id="2778364"/>
    <lineage>
        <taxon>Bacteria</taxon>
        <taxon>Bacillati</taxon>
        <taxon>Chloroflexota</taxon>
        <taxon>Ktedonobacteria</taxon>
        <taxon>Ktedonobacterales</taxon>
        <taxon>Ktedonobacteraceae</taxon>
        <taxon>Ktedonospora</taxon>
    </lineage>
</organism>
<name>A0A8J3HX46_9CHLR</name>
<keyword evidence="3" id="KW-0963">Cytoplasm</keyword>
<dbReference type="Proteomes" id="UP000612362">
    <property type="component" value="Unassembled WGS sequence"/>
</dbReference>
<sequence length="227" mass="25641">MLGGDHLQVRATLEAGTYAQLTSTSATRIYRSLARRPMARQDMTLSIGERALLEYLPDLLIPFAGSRYHQHTRIELAQDAGLFYWEIVAPGRSAEAFAYQQLSLDLDIHAPSRPLASEHLRLEPATRPLTSPTRLGPYTYFCTFYICRVGIESGRWSQLERELGELAQEWSTAGKTLWGVSTLPAHGLVVRGLSQRSQPLLDSLPRFWQHARIALYGRSANMPRKLY</sequence>
<dbReference type="EMBL" id="BNJF01000001">
    <property type="protein sequence ID" value="GHO42488.1"/>
    <property type="molecule type" value="Genomic_DNA"/>
</dbReference>
<proteinExistence type="inferred from homology"/>
<evidence type="ECO:0000313" key="5">
    <source>
        <dbReference type="Proteomes" id="UP000612362"/>
    </source>
</evidence>
<evidence type="ECO:0000313" key="4">
    <source>
        <dbReference type="EMBL" id="GHO42488.1"/>
    </source>
</evidence>
<dbReference type="RefSeq" id="WP_220192026.1">
    <property type="nucleotide sequence ID" value="NZ_BNJF01000001.1"/>
</dbReference>
<evidence type="ECO:0000256" key="1">
    <source>
        <dbReference type="ARBA" id="ARBA00007177"/>
    </source>
</evidence>
<keyword evidence="5" id="KW-1185">Reference proteome</keyword>
<accession>A0A8J3HX46</accession>
<dbReference type="Pfam" id="PF01774">
    <property type="entry name" value="UreD"/>
    <property type="match status" value="1"/>
</dbReference>